<dbReference type="EMBL" id="FMMM01000078">
    <property type="protein sequence ID" value="SCQ24386.1"/>
    <property type="molecule type" value="Genomic_DNA"/>
</dbReference>
<evidence type="ECO:0000313" key="3">
    <source>
        <dbReference type="EMBL" id="SCQ24386.1"/>
    </source>
</evidence>
<keyword evidence="1" id="KW-0732">Signal</keyword>
<organism evidence="3 4">
    <name type="scientific">Tannerella forsythia</name>
    <name type="common">Bacteroides forsythus</name>
    <dbReference type="NCBI Taxonomy" id="28112"/>
    <lineage>
        <taxon>Bacteria</taxon>
        <taxon>Pseudomonadati</taxon>
        <taxon>Bacteroidota</taxon>
        <taxon>Bacteroidia</taxon>
        <taxon>Bacteroidales</taxon>
        <taxon>Tannerellaceae</taxon>
        <taxon>Tannerella</taxon>
    </lineage>
</organism>
<dbReference type="Proteomes" id="UP000182057">
    <property type="component" value="Unassembled WGS sequence"/>
</dbReference>
<sequence precursor="true">MQNDMKKWIMLMCAFVCSQAMAQDDFESLGGVRLGMTDNEAEQVMAANGMKQTVTKGHRVFYEGNEVELYGVFFNKACIEYIEGEVSRVTFSLFTPRNGNTSGAMVEYEDGKISQVRIDPFGRASGSTVRKLFRMLHERLRRVSSKVSDESIRYHYRYTFRTADGTQYVRAFIEEAVQGKEGYHLYLSCDRNKHYK</sequence>
<feature type="chain" id="PRO_5014267238" description="DUF4468 domain-containing protein" evidence="1">
    <location>
        <begin position="23"/>
        <end position="196"/>
    </location>
</feature>
<reference evidence="3 4" key="1">
    <citation type="submission" date="2016-09" db="EMBL/GenBank/DDBJ databases">
        <authorList>
            <person name="Capua I."/>
            <person name="De Benedictis P."/>
            <person name="Joannis T."/>
            <person name="Lombin L.H."/>
            <person name="Cattoli G."/>
        </authorList>
    </citation>
    <scope>NUCLEOTIDE SEQUENCE [LARGE SCALE GENOMIC DNA]</scope>
    <source>
        <strain evidence="3 4">UB20</strain>
    </source>
</reference>
<protein>
    <recommendedName>
        <fullName evidence="6">DUF4468 domain-containing protein</fullName>
    </recommendedName>
</protein>
<evidence type="ECO:0000313" key="2">
    <source>
        <dbReference type="EMBL" id="PDP41846.1"/>
    </source>
</evidence>
<gene>
    <name evidence="2" type="ORF">CLI86_13335</name>
    <name evidence="3" type="ORF">TFUB20_02473</name>
</gene>
<evidence type="ECO:0000256" key="1">
    <source>
        <dbReference type="SAM" id="SignalP"/>
    </source>
</evidence>
<proteinExistence type="predicted"/>
<evidence type="ECO:0000313" key="4">
    <source>
        <dbReference type="Proteomes" id="UP000182057"/>
    </source>
</evidence>
<reference evidence="2 5" key="2">
    <citation type="submission" date="2017-09" db="EMBL/GenBank/DDBJ databases">
        <title>Phase variable restriction modification systems are present in the genome sequences of periodontal pathogens Prevotella intermedia, Tannerella forsythia and Porphyromonas gingivalis.</title>
        <authorList>
            <person name="Haigh R.D."/>
            <person name="Crawford L."/>
            <person name="Ralph J."/>
            <person name="Wanford J."/>
            <person name="Vartoukian S.R."/>
            <person name="Hijazib K."/>
            <person name="Wade W."/>
            <person name="Oggioni M.R."/>
        </authorList>
    </citation>
    <scope>NUCLEOTIDE SEQUENCE [LARGE SCALE GENOMIC DNA]</scope>
    <source>
        <strain evidence="2 5">WW11663</strain>
    </source>
</reference>
<name>A0A1D3UVT7_TANFO</name>
<evidence type="ECO:0000313" key="5">
    <source>
        <dbReference type="Proteomes" id="UP000219259"/>
    </source>
</evidence>
<feature type="signal peptide" evidence="1">
    <location>
        <begin position="1"/>
        <end position="22"/>
    </location>
</feature>
<accession>A0A1D3UVT7</accession>
<dbReference type="EMBL" id="NSLJ01000058">
    <property type="protein sequence ID" value="PDP41846.1"/>
    <property type="molecule type" value="Genomic_DNA"/>
</dbReference>
<dbReference type="AlphaFoldDB" id="A0A1D3UVT7"/>
<dbReference type="Proteomes" id="UP000219259">
    <property type="component" value="Unassembled WGS sequence"/>
</dbReference>
<evidence type="ECO:0008006" key="6">
    <source>
        <dbReference type="Google" id="ProtNLM"/>
    </source>
</evidence>